<dbReference type="OrthoDB" id="18018at2759"/>
<feature type="domain" description="Small EDRK-rich factor-like N-terminal" evidence="2">
    <location>
        <begin position="1"/>
        <end position="37"/>
    </location>
</feature>
<dbReference type="VEuPathDB" id="FungiDB:ASPVEDRAFT_85213"/>
<gene>
    <name evidence="3" type="ORF">ASPVEDRAFT_85213</name>
</gene>
<protein>
    <recommendedName>
        <fullName evidence="2">Small EDRK-rich factor-like N-terminal domain-containing protein</fullName>
    </recommendedName>
</protein>
<dbReference type="Proteomes" id="UP000184073">
    <property type="component" value="Unassembled WGS sequence"/>
</dbReference>
<dbReference type="EMBL" id="KV878130">
    <property type="protein sequence ID" value="OJJ03784.1"/>
    <property type="molecule type" value="Genomic_DNA"/>
</dbReference>
<feature type="compositionally biased region" description="Basic and acidic residues" evidence="1">
    <location>
        <begin position="34"/>
        <end position="56"/>
    </location>
</feature>
<evidence type="ECO:0000256" key="1">
    <source>
        <dbReference type="SAM" id="MobiDB-lite"/>
    </source>
</evidence>
<dbReference type="AlphaFoldDB" id="A0A1L9PQH0"/>
<dbReference type="RefSeq" id="XP_040669546.1">
    <property type="nucleotide sequence ID" value="XM_040817663.1"/>
</dbReference>
<accession>A0A1L9PQH0</accession>
<evidence type="ECO:0000313" key="3">
    <source>
        <dbReference type="EMBL" id="OJJ03784.1"/>
    </source>
</evidence>
<feature type="region of interest" description="Disordered" evidence="1">
    <location>
        <begin position="1"/>
        <end position="64"/>
    </location>
</feature>
<sequence length="64" mass="7088">MTRGNQRDRDRQKNLDKQAKLKSGNTLSGNAFARKKEDDAAKMREKQAKADAKKAAEGLGGKKK</sequence>
<evidence type="ECO:0000313" key="4">
    <source>
        <dbReference type="Proteomes" id="UP000184073"/>
    </source>
</evidence>
<dbReference type="GeneID" id="63733174"/>
<feature type="compositionally biased region" description="Basic and acidic residues" evidence="1">
    <location>
        <begin position="1"/>
        <end position="19"/>
    </location>
</feature>
<dbReference type="Pfam" id="PF04419">
    <property type="entry name" value="SERF-like_N"/>
    <property type="match status" value="1"/>
</dbReference>
<dbReference type="InterPro" id="IPR007513">
    <property type="entry name" value="SERF-like_N"/>
</dbReference>
<keyword evidence="4" id="KW-1185">Reference proteome</keyword>
<reference evidence="4" key="1">
    <citation type="journal article" date="2017" name="Genome Biol.">
        <title>Comparative genomics reveals high biological diversity and specific adaptations in the industrially and medically important fungal genus Aspergillus.</title>
        <authorList>
            <person name="de Vries R.P."/>
            <person name="Riley R."/>
            <person name="Wiebenga A."/>
            <person name="Aguilar-Osorio G."/>
            <person name="Amillis S."/>
            <person name="Uchima C.A."/>
            <person name="Anderluh G."/>
            <person name="Asadollahi M."/>
            <person name="Askin M."/>
            <person name="Barry K."/>
            <person name="Battaglia E."/>
            <person name="Bayram O."/>
            <person name="Benocci T."/>
            <person name="Braus-Stromeyer S.A."/>
            <person name="Caldana C."/>
            <person name="Canovas D."/>
            <person name="Cerqueira G.C."/>
            <person name="Chen F."/>
            <person name="Chen W."/>
            <person name="Choi C."/>
            <person name="Clum A."/>
            <person name="Dos Santos R.A."/>
            <person name="Damasio A.R."/>
            <person name="Diallinas G."/>
            <person name="Emri T."/>
            <person name="Fekete E."/>
            <person name="Flipphi M."/>
            <person name="Freyberg S."/>
            <person name="Gallo A."/>
            <person name="Gournas C."/>
            <person name="Habgood R."/>
            <person name="Hainaut M."/>
            <person name="Harispe M.L."/>
            <person name="Henrissat B."/>
            <person name="Hilden K.S."/>
            <person name="Hope R."/>
            <person name="Hossain A."/>
            <person name="Karabika E."/>
            <person name="Karaffa L."/>
            <person name="Karanyi Z."/>
            <person name="Krasevec N."/>
            <person name="Kuo A."/>
            <person name="Kusch H."/>
            <person name="LaButti K."/>
            <person name="Lagendijk E.L."/>
            <person name="Lapidus A."/>
            <person name="Levasseur A."/>
            <person name="Lindquist E."/>
            <person name="Lipzen A."/>
            <person name="Logrieco A.F."/>
            <person name="MacCabe A."/>
            <person name="Maekelae M.R."/>
            <person name="Malavazi I."/>
            <person name="Melin P."/>
            <person name="Meyer V."/>
            <person name="Mielnichuk N."/>
            <person name="Miskei M."/>
            <person name="Molnar A.P."/>
            <person name="Mule G."/>
            <person name="Ngan C.Y."/>
            <person name="Orejas M."/>
            <person name="Orosz E."/>
            <person name="Ouedraogo J.P."/>
            <person name="Overkamp K.M."/>
            <person name="Park H.-S."/>
            <person name="Perrone G."/>
            <person name="Piumi F."/>
            <person name="Punt P.J."/>
            <person name="Ram A.F."/>
            <person name="Ramon A."/>
            <person name="Rauscher S."/>
            <person name="Record E."/>
            <person name="Riano-Pachon D.M."/>
            <person name="Robert V."/>
            <person name="Roehrig J."/>
            <person name="Ruller R."/>
            <person name="Salamov A."/>
            <person name="Salih N.S."/>
            <person name="Samson R.A."/>
            <person name="Sandor E."/>
            <person name="Sanguinetti M."/>
            <person name="Schuetze T."/>
            <person name="Sepcic K."/>
            <person name="Shelest E."/>
            <person name="Sherlock G."/>
            <person name="Sophianopoulou V."/>
            <person name="Squina F.M."/>
            <person name="Sun H."/>
            <person name="Susca A."/>
            <person name="Todd R.B."/>
            <person name="Tsang A."/>
            <person name="Unkles S.E."/>
            <person name="van de Wiele N."/>
            <person name="van Rossen-Uffink D."/>
            <person name="Oliveira J.V."/>
            <person name="Vesth T.C."/>
            <person name="Visser J."/>
            <person name="Yu J.-H."/>
            <person name="Zhou M."/>
            <person name="Andersen M.R."/>
            <person name="Archer D.B."/>
            <person name="Baker S.E."/>
            <person name="Benoit I."/>
            <person name="Brakhage A.A."/>
            <person name="Braus G.H."/>
            <person name="Fischer R."/>
            <person name="Frisvad J.C."/>
            <person name="Goldman G.H."/>
            <person name="Houbraken J."/>
            <person name="Oakley B."/>
            <person name="Pocsi I."/>
            <person name="Scazzocchio C."/>
            <person name="Seiboth B."/>
            <person name="vanKuyk P.A."/>
            <person name="Wortman J."/>
            <person name="Dyer P.S."/>
            <person name="Grigoriev I.V."/>
        </authorList>
    </citation>
    <scope>NUCLEOTIDE SEQUENCE [LARGE SCALE GENOMIC DNA]</scope>
    <source>
        <strain evidence="4">CBS 583.65</strain>
    </source>
</reference>
<evidence type="ECO:0000259" key="2">
    <source>
        <dbReference type="Pfam" id="PF04419"/>
    </source>
</evidence>
<proteinExistence type="predicted"/>
<dbReference type="STRING" id="1036611.A0A1L9PQH0"/>
<organism evidence="3 4">
    <name type="scientific">Aspergillus versicolor CBS 583.65</name>
    <dbReference type="NCBI Taxonomy" id="1036611"/>
    <lineage>
        <taxon>Eukaryota</taxon>
        <taxon>Fungi</taxon>
        <taxon>Dikarya</taxon>
        <taxon>Ascomycota</taxon>
        <taxon>Pezizomycotina</taxon>
        <taxon>Eurotiomycetes</taxon>
        <taxon>Eurotiomycetidae</taxon>
        <taxon>Eurotiales</taxon>
        <taxon>Aspergillaceae</taxon>
        <taxon>Aspergillus</taxon>
        <taxon>Aspergillus subgen. Nidulantes</taxon>
    </lineage>
</organism>
<name>A0A1L9PQH0_ASPVE</name>